<keyword evidence="1" id="KW-0732">Signal</keyword>
<feature type="signal peptide" evidence="1">
    <location>
        <begin position="1"/>
        <end position="27"/>
    </location>
</feature>
<dbReference type="RefSeq" id="WP_196954009.1">
    <property type="nucleotide sequence ID" value="NZ_JADWYK010000002.1"/>
</dbReference>
<reference evidence="2 3" key="1">
    <citation type="submission" date="2020-11" db="EMBL/GenBank/DDBJ databases">
        <title>Hymenobacter sp.</title>
        <authorList>
            <person name="Kim M.K."/>
        </authorList>
    </citation>
    <scope>NUCLEOTIDE SEQUENCE [LARGE SCALE GENOMIC DNA]</scope>
    <source>
        <strain evidence="2 3">BT594</strain>
    </source>
</reference>
<evidence type="ECO:0000256" key="1">
    <source>
        <dbReference type="SAM" id="SignalP"/>
    </source>
</evidence>
<feature type="chain" id="PRO_5046580313" evidence="1">
    <location>
        <begin position="28"/>
        <end position="104"/>
    </location>
</feature>
<proteinExistence type="predicted"/>
<evidence type="ECO:0000313" key="3">
    <source>
        <dbReference type="Proteomes" id="UP000601099"/>
    </source>
</evidence>
<comment type="caution">
    <text evidence="2">The sequence shown here is derived from an EMBL/GenBank/DDBJ whole genome shotgun (WGS) entry which is preliminary data.</text>
</comment>
<dbReference type="EMBL" id="JADWYK010000002">
    <property type="protein sequence ID" value="MBG8553000.1"/>
    <property type="molecule type" value="Genomic_DNA"/>
</dbReference>
<keyword evidence="3" id="KW-1185">Reference proteome</keyword>
<organism evidence="2 3">
    <name type="scientific">Hymenobacter guriensis</name>
    <dbReference type="NCBI Taxonomy" id="2793065"/>
    <lineage>
        <taxon>Bacteria</taxon>
        <taxon>Pseudomonadati</taxon>
        <taxon>Bacteroidota</taxon>
        <taxon>Cytophagia</taxon>
        <taxon>Cytophagales</taxon>
        <taxon>Hymenobacteraceae</taxon>
        <taxon>Hymenobacter</taxon>
    </lineage>
</organism>
<sequence>MYFKKGRWAGVGLLLSLIALLPAAAQQAVTGGILQKVDVKPYAGLPYRVSARIKVDTAQSGGADAWLTCSVVRTRKRQGSPAHLPRKAVSNNWETYTINGQLDK</sequence>
<dbReference type="Proteomes" id="UP000601099">
    <property type="component" value="Unassembled WGS sequence"/>
</dbReference>
<accession>A0ABS0KYQ2</accession>
<evidence type="ECO:0000313" key="2">
    <source>
        <dbReference type="EMBL" id="MBG8553000.1"/>
    </source>
</evidence>
<name>A0ABS0KYQ2_9BACT</name>
<gene>
    <name evidence="2" type="ORF">I5L79_05555</name>
</gene>
<protein>
    <submittedName>
        <fullName evidence="2">Uncharacterized protein</fullName>
    </submittedName>
</protein>